<reference evidence="2" key="1">
    <citation type="submission" date="2018-02" db="EMBL/GenBank/DDBJ databases">
        <authorList>
            <person name="Cohen D.B."/>
            <person name="Kent A.D."/>
        </authorList>
    </citation>
    <scope>NUCLEOTIDE SEQUENCE [LARGE SCALE GENOMIC DNA]</scope>
</reference>
<proteinExistence type="predicted"/>
<dbReference type="Proteomes" id="UP000241290">
    <property type="component" value="Genome"/>
</dbReference>
<accession>A0A2P1JXB7</accession>
<dbReference type="GeneID" id="64766266"/>
<keyword evidence="2" id="KW-1185">Reference proteome</keyword>
<sequence length="526" mass="58322">MRELNREQKNVRPVREASSLDDFRAIQRTGHAKTAGFQESNWRTYPSGSGPTIDDPNGVDWLDVVADYYDALAPESNPSAVWTDNDQVMVFNSDNELVADKEAYSLEEAQTFANKTLQKLYKGEAMVPKGQGKFFTTPGVGKLFGERQAAARKQAGLDHWDGYPGEGFWDLATASDGWSANIMDLGDVGLSMGMFDNRFTWTVTDHTGAEKASGVADLLTQAAEDAEVAYLMVSDPDLAQFAKKASGEHWNDSGFEQSPATDAAFDVIEWLEETTPAGSYTYNGHGVPVDMNLDKLVQDWAAATGKGQVSYVALQGLNELLNDDQNRYSKRKTAYSDHMKKYEAWCEEQHLRWDSEASLYEYKMKAEISSRNWDRLFKEVTEDEAFQYSAAKTAGTYGRWTIDGMTDEEVKATVERINGLGGGVEPVLMSKRKTASMWDSVSTASRHKVAGWDWDERLSGYVAEGSSLHFACICGANVEAPGYTNCVCGKRWNSYPIVAEGSSRLVCREIPVRDVVLARKATPPAR</sequence>
<dbReference type="RefSeq" id="YP_010059035.1">
    <property type="nucleotide sequence ID" value="NC_054724.1"/>
</dbReference>
<organism evidence="1 2">
    <name type="scientific">Rhodococcus phage Finch</name>
    <dbReference type="NCBI Taxonomy" id="2094144"/>
    <lineage>
        <taxon>Viruses</taxon>
        <taxon>Duplodnaviria</taxon>
        <taxon>Heunggongvirae</taxon>
        <taxon>Uroviricota</taxon>
        <taxon>Caudoviricetes</taxon>
        <taxon>Finchvirus</taxon>
        <taxon>Finchvirus finch</taxon>
    </lineage>
</organism>
<evidence type="ECO:0000313" key="2">
    <source>
        <dbReference type="Proteomes" id="UP000241290"/>
    </source>
</evidence>
<name>A0A2P1JXB7_9CAUD</name>
<protein>
    <submittedName>
        <fullName evidence="1">Uncharacterized protein</fullName>
    </submittedName>
</protein>
<dbReference type="EMBL" id="MG962366">
    <property type="protein sequence ID" value="AVO24962.1"/>
    <property type="molecule type" value="Genomic_DNA"/>
</dbReference>
<evidence type="ECO:0000313" key="1">
    <source>
        <dbReference type="EMBL" id="AVO24962.1"/>
    </source>
</evidence>
<gene>
    <name evidence="1" type="primary">13</name>
    <name evidence="1" type="ORF">SEA_FINCH_13</name>
</gene>
<dbReference type="KEGG" id="vg:64766266"/>